<keyword evidence="11" id="KW-1185">Reference proteome</keyword>
<feature type="chain" id="PRO_5043847810" evidence="8">
    <location>
        <begin position="34"/>
        <end position="300"/>
    </location>
</feature>
<evidence type="ECO:0000256" key="2">
    <source>
        <dbReference type="ARBA" id="ARBA00004648"/>
    </source>
</evidence>
<dbReference type="InterPro" id="IPR006620">
    <property type="entry name" value="Pro_4_hyd_alph"/>
</dbReference>
<keyword evidence="5" id="KW-0560">Oxidoreductase</keyword>
<dbReference type="GO" id="GO:0005789">
    <property type="term" value="C:endoplasmic reticulum membrane"/>
    <property type="evidence" value="ECO:0007669"/>
    <property type="project" value="UniProtKB-SubCell"/>
</dbReference>
<keyword evidence="3" id="KW-0479">Metal-binding</keyword>
<gene>
    <name evidence="10" type="ORF">HKI87_11g66040</name>
</gene>
<dbReference type="GO" id="GO:0031418">
    <property type="term" value="F:L-ascorbic acid binding"/>
    <property type="evidence" value="ECO:0007669"/>
    <property type="project" value="InterPro"/>
</dbReference>
<keyword evidence="6" id="KW-0408">Iron</keyword>
<accession>A0AAX4PF71</accession>
<dbReference type="Pfam" id="PF13640">
    <property type="entry name" value="2OG-FeII_Oxy_3"/>
    <property type="match status" value="1"/>
</dbReference>
<evidence type="ECO:0000256" key="3">
    <source>
        <dbReference type="ARBA" id="ARBA00022723"/>
    </source>
</evidence>
<dbReference type="InterPro" id="IPR005123">
    <property type="entry name" value="Oxoglu/Fe-dep_dioxygenase_dom"/>
</dbReference>
<evidence type="ECO:0000259" key="9">
    <source>
        <dbReference type="PROSITE" id="PS51471"/>
    </source>
</evidence>
<evidence type="ECO:0000256" key="8">
    <source>
        <dbReference type="SAM" id="SignalP"/>
    </source>
</evidence>
<evidence type="ECO:0000256" key="7">
    <source>
        <dbReference type="ARBA" id="ARBA00049169"/>
    </source>
</evidence>
<name>A0AAX4PF71_9CHLO</name>
<dbReference type="Gene3D" id="2.60.120.620">
    <property type="entry name" value="q2cbj1_9rhob like domain"/>
    <property type="match status" value="1"/>
</dbReference>
<organism evidence="10 11">
    <name type="scientific">Chloropicon roscoffensis</name>
    <dbReference type="NCBI Taxonomy" id="1461544"/>
    <lineage>
        <taxon>Eukaryota</taxon>
        <taxon>Viridiplantae</taxon>
        <taxon>Chlorophyta</taxon>
        <taxon>Chloropicophyceae</taxon>
        <taxon>Chloropicales</taxon>
        <taxon>Chloropicaceae</taxon>
        <taxon>Chloropicon</taxon>
    </lineage>
</organism>
<dbReference type="GO" id="GO:0004656">
    <property type="term" value="F:procollagen-proline 4-dioxygenase activity"/>
    <property type="evidence" value="ECO:0007669"/>
    <property type="project" value="UniProtKB-EC"/>
</dbReference>
<dbReference type="InterPro" id="IPR045054">
    <property type="entry name" value="P4HA-like"/>
</dbReference>
<dbReference type="Proteomes" id="UP001472866">
    <property type="component" value="Chromosome 11"/>
</dbReference>
<evidence type="ECO:0000256" key="1">
    <source>
        <dbReference type="ARBA" id="ARBA00001961"/>
    </source>
</evidence>
<dbReference type="SMART" id="SM00702">
    <property type="entry name" value="P4Hc"/>
    <property type="match status" value="1"/>
</dbReference>
<proteinExistence type="predicted"/>
<dbReference type="PANTHER" id="PTHR10869:SF246">
    <property type="entry name" value="TRANSMEMBRANE PROLYL 4-HYDROXYLASE"/>
    <property type="match status" value="1"/>
</dbReference>
<dbReference type="AlphaFoldDB" id="A0AAX4PF71"/>
<dbReference type="PROSITE" id="PS51471">
    <property type="entry name" value="FE2OG_OXY"/>
    <property type="match status" value="1"/>
</dbReference>
<dbReference type="PANTHER" id="PTHR10869">
    <property type="entry name" value="PROLYL 4-HYDROXYLASE ALPHA SUBUNIT"/>
    <property type="match status" value="1"/>
</dbReference>
<comment type="catalytic activity">
    <reaction evidence="7">
        <text>L-prolyl-[collagen] + 2-oxoglutarate + O2 = trans-4-hydroxy-L-prolyl-[collagen] + succinate + CO2</text>
        <dbReference type="Rhea" id="RHEA:18945"/>
        <dbReference type="Rhea" id="RHEA-COMP:11676"/>
        <dbReference type="Rhea" id="RHEA-COMP:11680"/>
        <dbReference type="ChEBI" id="CHEBI:15379"/>
        <dbReference type="ChEBI" id="CHEBI:16526"/>
        <dbReference type="ChEBI" id="CHEBI:16810"/>
        <dbReference type="ChEBI" id="CHEBI:30031"/>
        <dbReference type="ChEBI" id="CHEBI:50342"/>
        <dbReference type="ChEBI" id="CHEBI:61965"/>
        <dbReference type="EC" id="1.14.11.2"/>
    </reaction>
</comment>
<evidence type="ECO:0000313" key="10">
    <source>
        <dbReference type="EMBL" id="WZN65047.1"/>
    </source>
</evidence>
<sequence>MGLTAGRARPAVVGSVAALLVLLAVVLAPDAAAARPLRTAKERCQEESGLGTTFHVLSWSPRVVLVKRFADPEDVQVYIDTASPKMKVAGLSLRPGEAFNASIRTSTGAFVEGAEDATGTIRRLEEKLAALTGIPTEMGEAWNVLHYPLNGHYAHHLDYFDPKVFPDSGKNNRLATFLLYLKSPEAGGETIFPKTREENGYKGGEAILEFDSCDRGLKVRAEPGDGVLFFSQTPDLVLDPRSLHGGCPVAEGEKWVATKWMHNFSWGNTGEPGSHVSRETCLDLSFDIAVDKVAISGEHS</sequence>
<dbReference type="GO" id="GO:0005506">
    <property type="term" value="F:iron ion binding"/>
    <property type="evidence" value="ECO:0007669"/>
    <property type="project" value="InterPro"/>
</dbReference>
<evidence type="ECO:0000256" key="5">
    <source>
        <dbReference type="ARBA" id="ARBA00023002"/>
    </source>
</evidence>
<feature type="signal peptide" evidence="8">
    <location>
        <begin position="1"/>
        <end position="33"/>
    </location>
</feature>
<dbReference type="InterPro" id="IPR044862">
    <property type="entry name" value="Pro_4_hyd_alph_FE2OG_OXY"/>
</dbReference>
<evidence type="ECO:0000256" key="4">
    <source>
        <dbReference type="ARBA" id="ARBA00022964"/>
    </source>
</evidence>
<protein>
    <submittedName>
        <fullName evidence="10">Prolyl 4-hydroxylase</fullName>
    </submittedName>
</protein>
<evidence type="ECO:0000256" key="6">
    <source>
        <dbReference type="ARBA" id="ARBA00023004"/>
    </source>
</evidence>
<keyword evidence="8" id="KW-0732">Signal</keyword>
<comment type="subcellular location">
    <subcellularLocation>
        <location evidence="2">Endoplasmic reticulum membrane</location>
        <topology evidence="2">Single-pass type II membrane protein</topology>
    </subcellularLocation>
</comment>
<reference evidence="10 11" key="1">
    <citation type="submission" date="2024-03" db="EMBL/GenBank/DDBJ databases">
        <title>Complete genome sequence of the green alga Chloropicon roscoffensis RCC1871.</title>
        <authorList>
            <person name="Lemieux C."/>
            <person name="Pombert J.-F."/>
            <person name="Otis C."/>
            <person name="Turmel M."/>
        </authorList>
    </citation>
    <scope>NUCLEOTIDE SEQUENCE [LARGE SCALE GENOMIC DNA]</scope>
    <source>
        <strain evidence="10 11">RCC1871</strain>
    </source>
</reference>
<evidence type="ECO:0000313" key="11">
    <source>
        <dbReference type="Proteomes" id="UP001472866"/>
    </source>
</evidence>
<feature type="domain" description="Fe2OG dioxygenase" evidence="9">
    <location>
        <begin position="134"/>
        <end position="263"/>
    </location>
</feature>
<dbReference type="EMBL" id="CP151511">
    <property type="protein sequence ID" value="WZN65047.1"/>
    <property type="molecule type" value="Genomic_DNA"/>
</dbReference>
<comment type="cofactor">
    <cofactor evidence="1">
        <name>L-ascorbate</name>
        <dbReference type="ChEBI" id="CHEBI:38290"/>
    </cofactor>
</comment>
<keyword evidence="4" id="KW-0223">Dioxygenase</keyword>